<name>A0ABV2ZU16_9ACTN</name>
<gene>
    <name evidence="2" type="ORF">AB0E89_36720</name>
</gene>
<feature type="non-terminal residue" evidence="2">
    <location>
        <position position="79"/>
    </location>
</feature>
<dbReference type="Proteomes" id="UP001550739">
    <property type="component" value="Unassembled WGS sequence"/>
</dbReference>
<reference evidence="2 3" key="1">
    <citation type="submission" date="2024-06" db="EMBL/GenBank/DDBJ databases">
        <title>The Natural Products Discovery Center: Release of the First 8490 Sequenced Strains for Exploring Actinobacteria Biosynthetic Diversity.</title>
        <authorList>
            <person name="Kalkreuter E."/>
            <person name="Kautsar S.A."/>
            <person name="Yang D."/>
            <person name="Bader C.D."/>
            <person name="Teijaro C.N."/>
            <person name="Fluegel L."/>
            <person name="Davis C.M."/>
            <person name="Simpson J.R."/>
            <person name="Lauterbach L."/>
            <person name="Steele A.D."/>
            <person name="Gui C."/>
            <person name="Meng S."/>
            <person name="Li G."/>
            <person name="Viehrig K."/>
            <person name="Ye F."/>
            <person name="Su P."/>
            <person name="Kiefer A.F."/>
            <person name="Nichols A."/>
            <person name="Cepeda A.J."/>
            <person name="Yan W."/>
            <person name="Fan B."/>
            <person name="Jiang Y."/>
            <person name="Adhikari A."/>
            <person name="Zheng C.-J."/>
            <person name="Schuster L."/>
            <person name="Cowan T.M."/>
            <person name="Smanski M.J."/>
            <person name="Chevrette M.G."/>
            <person name="De Carvalho L.P.S."/>
            <person name="Shen B."/>
        </authorList>
    </citation>
    <scope>NUCLEOTIDE SEQUENCE [LARGE SCALE GENOMIC DNA]</scope>
    <source>
        <strain evidence="2 3">NPDC033843</strain>
    </source>
</reference>
<organism evidence="2 3">
    <name type="scientific">Streptomyces sp. 900129855</name>
    <dbReference type="NCBI Taxonomy" id="3155129"/>
    <lineage>
        <taxon>Bacteria</taxon>
        <taxon>Bacillati</taxon>
        <taxon>Actinomycetota</taxon>
        <taxon>Actinomycetes</taxon>
        <taxon>Kitasatosporales</taxon>
        <taxon>Streptomycetaceae</taxon>
        <taxon>Streptomyces</taxon>
    </lineage>
</organism>
<accession>A0ABV2ZU16</accession>
<comment type="caution">
    <text evidence="2">The sequence shown here is derived from an EMBL/GenBank/DDBJ whole genome shotgun (WGS) entry which is preliminary data.</text>
</comment>
<keyword evidence="3" id="KW-1185">Reference proteome</keyword>
<evidence type="ECO:0000313" key="3">
    <source>
        <dbReference type="Proteomes" id="UP001550739"/>
    </source>
</evidence>
<evidence type="ECO:0000256" key="1">
    <source>
        <dbReference type="SAM" id="MobiDB-lite"/>
    </source>
</evidence>
<feature type="region of interest" description="Disordered" evidence="1">
    <location>
        <begin position="19"/>
        <end position="41"/>
    </location>
</feature>
<evidence type="ECO:0000313" key="2">
    <source>
        <dbReference type="EMBL" id="MEU3786025.1"/>
    </source>
</evidence>
<sequence length="79" mass="8486">MATAEHPPPSRMRTWMLQGLSDMGKPGGHTGPHAEPEPPHKGQRWYRVMCLTGVDYFSTLGYQPGIAALAAGLLSPVAT</sequence>
<proteinExistence type="predicted"/>
<protein>
    <submittedName>
        <fullName evidence="2">Amino acid transporter</fullName>
    </submittedName>
</protein>
<dbReference type="EMBL" id="JBEZVE010000024">
    <property type="protein sequence ID" value="MEU3786025.1"/>
    <property type="molecule type" value="Genomic_DNA"/>
</dbReference>